<dbReference type="ExpressionAtlas" id="M1BR40">
    <property type="expression patterns" value="baseline and differential"/>
</dbReference>
<keyword evidence="1" id="KW-0812">Transmembrane</keyword>
<gene>
    <name evidence="2" type="primary">LOC102592127</name>
</gene>
<dbReference type="AlphaFoldDB" id="M1BR40"/>
<reference evidence="2" key="2">
    <citation type="submission" date="2015-06" db="UniProtKB">
        <authorList>
            <consortium name="EnsemblPlants"/>
        </authorList>
    </citation>
    <scope>IDENTIFICATION</scope>
    <source>
        <strain evidence="2">DM1-3 516 R44</strain>
    </source>
</reference>
<accession>M1BR40</accession>
<feature type="transmembrane region" description="Helical" evidence="1">
    <location>
        <begin position="12"/>
        <end position="35"/>
    </location>
</feature>
<dbReference type="HOGENOM" id="CLU_2125468_0_0_1"/>
<organism evidence="2 3">
    <name type="scientific">Solanum tuberosum</name>
    <name type="common">Potato</name>
    <dbReference type="NCBI Taxonomy" id="4113"/>
    <lineage>
        <taxon>Eukaryota</taxon>
        <taxon>Viridiplantae</taxon>
        <taxon>Streptophyta</taxon>
        <taxon>Embryophyta</taxon>
        <taxon>Tracheophyta</taxon>
        <taxon>Spermatophyta</taxon>
        <taxon>Magnoliopsida</taxon>
        <taxon>eudicotyledons</taxon>
        <taxon>Gunneridae</taxon>
        <taxon>Pentapetalae</taxon>
        <taxon>asterids</taxon>
        <taxon>lamiids</taxon>
        <taxon>Solanales</taxon>
        <taxon>Solanaceae</taxon>
        <taxon>Solanoideae</taxon>
        <taxon>Solaneae</taxon>
        <taxon>Solanum</taxon>
    </lineage>
</organism>
<keyword evidence="1" id="KW-0472">Membrane</keyword>
<dbReference type="EnsemblPlants" id="PGSC0003DMT400050963">
    <property type="protein sequence ID" value="PGSC0003DMT400050963"/>
    <property type="gene ID" value="PGSC0003DMG400019789"/>
</dbReference>
<evidence type="ECO:0000256" key="1">
    <source>
        <dbReference type="SAM" id="Phobius"/>
    </source>
</evidence>
<sequence length="114" mass="12902">MWFKQKRMCSWSSVTIIASIVTLVSVVHLFLYPVVPSLDYFRQYKNSCIPINSTKSTQPTHNNIIISNQTKFPLDLHNGVVYRGAPWKNQVGQWLAGCDSITSPLKVIEVCVCT</sequence>
<evidence type="ECO:0000313" key="2">
    <source>
        <dbReference type="EnsemblPlants" id="PGSC0003DMT400050963"/>
    </source>
</evidence>
<dbReference type="Proteomes" id="UP000011115">
    <property type="component" value="Unassembled WGS sequence"/>
</dbReference>
<evidence type="ECO:0000313" key="3">
    <source>
        <dbReference type="Proteomes" id="UP000011115"/>
    </source>
</evidence>
<protein>
    <submittedName>
        <fullName evidence="2">Exostosin family protein</fullName>
    </submittedName>
</protein>
<name>M1BR40_SOLTU</name>
<keyword evidence="1" id="KW-1133">Transmembrane helix</keyword>
<proteinExistence type="predicted"/>
<reference evidence="3" key="1">
    <citation type="journal article" date="2011" name="Nature">
        <title>Genome sequence and analysis of the tuber crop potato.</title>
        <authorList>
            <consortium name="The Potato Genome Sequencing Consortium"/>
        </authorList>
    </citation>
    <scope>NUCLEOTIDE SEQUENCE [LARGE SCALE GENOMIC DNA]</scope>
    <source>
        <strain evidence="3">cv. DM1-3 516 R44</strain>
    </source>
</reference>
<keyword evidence="3" id="KW-1185">Reference proteome</keyword>
<dbReference type="Gramene" id="PGSC0003DMT400050963">
    <property type="protein sequence ID" value="PGSC0003DMT400050963"/>
    <property type="gene ID" value="PGSC0003DMG400019789"/>
</dbReference>